<evidence type="ECO:0000313" key="1">
    <source>
        <dbReference type="EMBL" id="GHC10054.1"/>
    </source>
</evidence>
<evidence type="ECO:0000313" key="2">
    <source>
        <dbReference type="Proteomes" id="UP000658305"/>
    </source>
</evidence>
<name>A0ABQ3F6P8_9RHOB</name>
<evidence type="ECO:0008006" key="3">
    <source>
        <dbReference type="Google" id="ProtNLM"/>
    </source>
</evidence>
<comment type="caution">
    <text evidence="1">The sequence shown here is derived from an EMBL/GenBank/DDBJ whole genome shotgun (WGS) entry which is preliminary data.</text>
</comment>
<gene>
    <name evidence="1" type="ORF">GCM10007291_03080</name>
</gene>
<dbReference type="EMBL" id="BMYI01000001">
    <property type="protein sequence ID" value="GHC10054.1"/>
    <property type="molecule type" value="Genomic_DNA"/>
</dbReference>
<reference evidence="2" key="1">
    <citation type="journal article" date="2019" name="Int. J. Syst. Evol. Microbiol.">
        <title>The Global Catalogue of Microorganisms (GCM) 10K type strain sequencing project: providing services to taxonomists for standard genome sequencing and annotation.</title>
        <authorList>
            <consortium name="The Broad Institute Genomics Platform"/>
            <consortium name="The Broad Institute Genome Sequencing Center for Infectious Disease"/>
            <person name="Wu L."/>
            <person name="Ma J."/>
        </authorList>
    </citation>
    <scope>NUCLEOTIDE SEQUENCE [LARGE SCALE GENOMIC DNA]</scope>
    <source>
        <strain evidence="2">KCTC 23298</strain>
    </source>
</reference>
<dbReference type="RefSeq" id="WP_189380004.1">
    <property type="nucleotide sequence ID" value="NZ_BMYI01000001.1"/>
</dbReference>
<proteinExistence type="predicted"/>
<protein>
    <recommendedName>
        <fullName evidence="3">Chromosome partitioning protein, ParB family</fullName>
    </recommendedName>
</protein>
<keyword evidence="2" id="KW-1185">Reference proteome</keyword>
<organism evidence="1 2">
    <name type="scientific">Gemmobacter nanjingensis</name>
    <dbReference type="NCBI Taxonomy" id="488454"/>
    <lineage>
        <taxon>Bacteria</taxon>
        <taxon>Pseudomonadati</taxon>
        <taxon>Pseudomonadota</taxon>
        <taxon>Alphaproteobacteria</taxon>
        <taxon>Rhodobacterales</taxon>
        <taxon>Paracoccaceae</taxon>
        <taxon>Gemmobacter</taxon>
    </lineage>
</organism>
<sequence>MVGVSLEAAERIKDKKKMEMAEKAEQLLAGTGWLPLPLRTEPPAWLADEQPQALAMAEPENAGTIEDEPFPVAAE</sequence>
<dbReference type="Proteomes" id="UP000658305">
    <property type="component" value="Unassembled WGS sequence"/>
</dbReference>
<accession>A0ABQ3F6P8</accession>